<comment type="similarity">
    <text evidence="5">Belongs to the class-II pyridoxal-phosphate-dependent aminotransferase family. MalY/PatB cystathionine beta-lyase subfamily.</text>
</comment>
<comment type="cofactor">
    <cofactor evidence="1">
        <name>pyridoxal 5'-phosphate</name>
        <dbReference type="ChEBI" id="CHEBI:597326"/>
    </cofactor>
</comment>
<dbReference type="Gene3D" id="3.90.1150.10">
    <property type="entry name" value="Aspartate Aminotransferase, domain 1"/>
    <property type="match status" value="1"/>
</dbReference>
<evidence type="ECO:0000256" key="3">
    <source>
        <dbReference type="ARBA" id="ARBA00022898"/>
    </source>
</evidence>
<dbReference type="PANTHER" id="PTHR43525">
    <property type="entry name" value="PROTEIN MALY"/>
    <property type="match status" value="1"/>
</dbReference>
<reference evidence="7 8" key="1">
    <citation type="submission" date="2019-09" db="EMBL/GenBank/DDBJ databases">
        <title>Investigation of probiotic properties of different lactic acid bacteria.</title>
        <authorList>
            <person name="Jaomanjaka F."/>
            <person name="Blanc P."/>
        </authorList>
    </citation>
    <scope>NUCLEOTIDE SEQUENCE [LARGE SCALE GENOMIC DNA]</scope>
    <source>
        <strain evidence="7 8">BIO6369</strain>
    </source>
</reference>
<dbReference type="AlphaFoldDB" id="A0A833FMA5"/>
<keyword evidence="7" id="KW-0808">Transferase</keyword>
<dbReference type="GO" id="GO:0030170">
    <property type="term" value="F:pyridoxal phosphate binding"/>
    <property type="evidence" value="ECO:0007669"/>
    <property type="project" value="InterPro"/>
</dbReference>
<keyword evidence="3" id="KW-0663">Pyridoxal phosphate</keyword>
<accession>A0A833FMA5</accession>
<dbReference type="InterPro" id="IPR015422">
    <property type="entry name" value="PyrdxlP-dep_Trfase_small"/>
</dbReference>
<gene>
    <name evidence="7" type="ORF">F8244_01490</name>
</gene>
<comment type="caution">
    <text evidence="7">The sequence shown here is derived from an EMBL/GenBank/DDBJ whole genome shotgun (WGS) entry which is preliminary data.</text>
</comment>
<dbReference type="InterPro" id="IPR015421">
    <property type="entry name" value="PyrdxlP-dep_Trfase_major"/>
</dbReference>
<dbReference type="InterPro" id="IPR015424">
    <property type="entry name" value="PyrdxlP-dep_Trfase"/>
</dbReference>
<dbReference type="Gene3D" id="3.40.640.10">
    <property type="entry name" value="Type I PLP-dependent aspartate aminotransferase-like (Major domain)"/>
    <property type="match status" value="1"/>
</dbReference>
<dbReference type="SUPFAM" id="SSF53383">
    <property type="entry name" value="PLP-dependent transferases"/>
    <property type="match status" value="1"/>
</dbReference>
<dbReference type="Proteomes" id="UP000460112">
    <property type="component" value="Unassembled WGS sequence"/>
</dbReference>
<dbReference type="EMBL" id="WBOA01000001">
    <property type="protein sequence ID" value="KAB1951967.1"/>
    <property type="molecule type" value="Genomic_DNA"/>
</dbReference>
<keyword evidence="7" id="KW-0032">Aminotransferase</keyword>
<evidence type="ECO:0000313" key="7">
    <source>
        <dbReference type="EMBL" id="KAB1951967.1"/>
    </source>
</evidence>
<evidence type="ECO:0000256" key="1">
    <source>
        <dbReference type="ARBA" id="ARBA00001933"/>
    </source>
</evidence>
<feature type="domain" description="Aminotransferase class I/classII large" evidence="6">
    <location>
        <begin position="9"/>
        <end position="214"/>
    </location>
</feature>
<dbReference type="InterPro" id="IPR051798">
    <property type="entry name" value="Class-II_PLP-Dep_Aminotrans"/>
</dbReference>
<proteinExistence type="inferred from homology"/>
<evidence type="ECO:0000313" key="8">
    <source>
        <dbReference type="Proteomes" id="UP000460112"/>
    </source>
</evidence>
<dbReference type="OrthoDB" id="9802872at2"/>
<protein>
    <recommendedName>
        <fullName evidence="2">cysteine-S-conjugate beta-lyase</fullName>
        <ecNumber evidence="2">4.4.1.13</ecNumber>
    </recommendedName>
</protein>
<dbReference type="GO" id="GO:0047804">
    <property type="term" value="F:cysteine-S-conjugate beta-lyase activity"/>
    <property type="evidence" value="ECO:0007669"/>
    <property type="project" value="UniProtKB-EC"/>
</dbReference>
<dbReference type="CDD" id="cd00609">
    <property type="entry name" value="AAT_like"/>
    <property type="match status" value="1"/>
</dbReference>
<evidence type="ECO:0000256" key="5">
    <source>
        <dbReference type="ARBA" id="ARBA00037974"/>
    </source>
</evidence>
<organism evidence="7 8">
    <name type="scientific">Lactobacillus gasseri</name>
    <dbReference type="NCBI Taxonomy" id="1596"/>
    <lineage>
        <taxon>Bacteria</taxon>
        <taxon>Bacillati</taxon>
        <taxon>Bacillota</taxon>
        <taxon>Bacilli</taxon>
        <taxon>Lactobacillales</taxon>
        <taxon>Lactobacillaceae</taxon>
        <taxon>Lactobacillus</taxon>
    </lineage>
</organism>
<evidence type="ECO:0000256" key="2">
    <source>
        <dbReference type="ARBA" id="ARBA00012224"/>
    </source>
</evidence>
<keyword evidence="4" id="KW-0456">Lyase</keyword>
<dbReference type="GO" id="GO:0008483">
    <property type="term" value="F:transaminase activity"/>
    <property type="evidence" value="ECO:0007669"/>
    <property type="project" value="UniProtKB-KW"/>
</dbReference>
<dbReference type="InterPro" id="IPR004839">
    <property type="entry name" value="Aminotransferase_I/II_large"/>
</dbReference>
<sequence>MVIILVKIVWTPTEVERIASLCQKYHVILLSDEIHGDLVRDNVKYTPAFSVSEALRDNIISLVSPSKTFNVAALHAATVIIPDENLRYIVNRGLNSDELAEPNLLAIPATIAAYTEGFSWLHELLVIINRNFNYAEKEITNNLEDVKIVSGPATYLLWLDVSKVSSNSQELADYIRKETGLIVSPGSIYRGNGNKFLRLNLASPISMVEDGIKRLISGIKKYSKK</sequence>
<name>A0A833FMA5_LACGS</name>
<dbReference type="PANTHER" id="PTHR43525:SF1">
    <property type="entry name" value="PROTEIN MALY"/>
    <property type="match status" value="1"/>
</dbReference>
<dbReference type="Pfam" id="PF00155">
    <property type="entry name" value="Aminotran_1_2"/>
    <property type="match status" value="1"/>
</dbReference>
<evidence type="ECO:0000256" key="4">
    <source>
        <dbReference type="ARBA" id="ARBA00023239"/>
    </source>
</evidence>
<dbReference type="EC" id="4.4.1.13" evidence="2"/>
<evidence type="ECO:0000259" key="6">
    <source>
        <dbReference type="Pfam" id="PF00155"/>
    </source>
</evidence>